<protein>
    <submittedName>
        <fullName evidence="1">Uncharacterized protein</fullName>
    </submittedName>
</protein>
<organism evidence="1 2">
    <name type="scientific">Clostridium tetani</name>
    <dbReference type="NCBI Taxonomy" id="1513"/>
    <lineage>
        <taxon>Bacteria</taxon>
        <taxon>Bacillati</taxon>
        <taxon>Bacillota</taxon>
        <taxon>Clostridia</taxon>
        <taxon>Eubacteriales</taxon>
        <taxon>Clostridiaceae</taxon>
        <taxon>Clostridium</taxon>
    </lineage>
</organism>
<evidence type="ECO:0000313" key="1">
    <source>
        <dbReference type="EMBL" id="RXI49313.1"/>
    </source>
</evidence>
<gene>
    <name evidence="1" type="ORF">DP130_04460</name>
</gene>
<name>A0A4Q0VE92_CLOTA</name>
<dbReference type="Proteomes" id="UP000290921">
    <property type="component" value="Unassembled WGS sequence"/>
</dbReference>
<dbReference type="EMBL" id="QMAP01000004">
    <property type="protein sequence ID" value="RXI49313.1"/>
    <property type="molecule type" value="Genomic_DNA"/>
</dbReference>
<proteinExistence type="predicted"/>
<dbReference type="AlphaFoldDB" id="A0A4Q0VE92"/>
<evidence type="ECO:0000313" key="2">
    <source>
        <dbReference type="Proteomes" id="UP000290921"/>
    </source>
</evidence>
<accession>A0A4Q0VE92</accession>
<sequence>MEGWIKLHRKLLEKAIWRNCTPSQCKVLITILLMCNYEEQQWIWKGKKFMVKPGEMVTSLNNIARNCGEGITPKIVRNSLDKFQQYGFLKSIGSGRGRLITINNWEFYQSIGENVEQNKSSEYYEENERHRAKLGQGVSHWNMKDEKEWVLMEGQSEGKVRATNKKDKNIRINIYSAIFSYWNQKGIIKHRQLTKKIESAMDKALKEYSEDEILEAIDRYSTVYFDKDFYYKHSWTLEKFLRQGNGISNYSDEGIIWINYKRYKEKVETKKNCEGCNIQEQREKYILC</sequence>
<reference evidence="1 2" key="1">
    <citation type="submission" date="2018-06" db="EMBL/GenBank/DDBJ databases">
        <title>Genome conservation of Clostridium tetani.</title>
        <authorList>
            <person name="Bruggemann H."/>
            <person name="Popoff M.R."/>
        </authorList>
    </citation>
    <scope>NUCLEOTIDE SEQUENCE [LARGE SCALE GENOMIC DNA]</scope>
    <source>
        <strain evidence="1 2">2017.061</strain>
    </source>
</reference>
<comment type="caution">
    <text evidence="1">The sequence shown here is derived from an EMBL/GenBank/DDBJ whole genome shotgun (WGS) entry which is preliminary data.</text>
</comment>
<dbReference type="RefSeq" id="WP_129030041.1">
    <property type="nucleotide sequence ID" value="NZ_QMAP01000004.1"/>
</dbReference>